<dbReference type="RefSeq" id="WP_146651668.1">
    <property type="nucleotide sequence ID" value="NZ_CP012333.1"/>
</dbReference>
<gene>
    <name evidence="1" type="ORF">AKJ09_07029</name>
</gene>
<dbReference type="AlphaFoldDB" id="A0A0K1Q3E1"/>
<dbReference type="EMBL" id="CP012333">
    <property type="protein sequence ID" value="AKV00366.1"/>
    <property type="molecule type" value="Genomic_DNA"/>
</dbReference>
<dbReference type="STRING" id="1391654.AKJ09_07029"/>
<keyword evidence="2" id="KW-1185">Reference proteome</keyword>
<sequence>MTNLCAALWALVGKRSDDPAVLGFHESHRMPPPPPVMTTKIAYDVKVPDGQASIHYGAELRRLDTWPPHRIRGRFIGYVTSVQLRADFAGPLLDALSTKMTMKEAETRAIQTDSTPIYRIFTLFQEDGRKLQFVYDSDEGTLDEIRLVPEELDEDDARLAAREAEVRASEPARVRTIPKRVRAPFPAPLAKLGEIGSEEGFGDVDLEIHDDWELGGPKAWTGSAAAEEEFAVFGQDGSGGMVAFWLVNDAPITEQPIVLLGSEGEVGAVAKDLADFLYLLGSGVGPYEAVEYGSTKGEHDLPSVLKLAAEVAPRVGRTPEEVLATAIDTYGDVEERVRSLVG</sequence>
<evidence type="ECO:0000313" key="1">
    <source>
        <dbReference type="EMBL" id="AKV00366.1"/>
    </source>
</evidence>
<organism evidence="1 2">
    <name type="scientific">Labilithrix luteola</name>
    <dbReference type="NCBI Taxonomy" id="1391654"/>
    <lineage>
        <taxon>Bacteria</taxon>
        <taxon>Pseudomonadati</taxon>
        <taxon>Myxococcota</taxon>
        <taxon>Polyangia</taxon>
        <taxon>Polyangiales</taxon>
        <taxon>Labilitrichaceae</taxon>
        <taxon>Labilithrix</taxon>
    </lineage>
</organism>
<evidence type="ECO:0000313" key="2">
    <source>
        <dbReference type="Proteomes" id="UP000064967"/>
    </source>
</evidence>
<proteinExistence type="predicted"/>
<protein>
    <submittedName>
        <fullName evidence="1">Uncharacterized protein</fullName>
    </submittedName>
</protein>
<name>A0A0K1Q3E1_9BACT</name>
<dbReference type="OrthoDB" id="286413at2"/>
<dbReference type="KEGG" id="llu:AKJ09_07029"/>
<accession>A0A0K1Q3E1</accession>
<reference evidence="1 2" key="1">
    <citation type="submission" date="2015-08" db="EMBL/GenBank/DDBJ databases">
        <authorList>
            <person name="Babu N.S."/>
            <person name="Beckwith C.J."/>
            <person name="Beseler K.G."/>
            <person name="Brison A."/>
            <person name="Carone J.V."/>
            <person name="Caskin T.P."/>
            <person name="Diamond M."/>
            <person name="Durham M.E."/>
            <person name="Foxe J.M."/>
            <person name="Go M."/>
            <person name="Henderson B.A."/>
            <person name="Jones I.B."/>
            <person name="McGettigan J.A."/>
            <person name="Micheletti S.J."/>
            <person name="Nasrallah M.E."/>
            <person name="Ortiz D."/>
            <person name="Piller C.R."/>
            <person name="Privatt S.R."/>
            <person name="Schneider S.L."/>
            <person name="Sharp S."/>
            <person name="Smith T.C."/>
            <person name="Stanton J.D."/>
            <person name="Ullery H.E."/>
            <person name="Wilson R.J."/>
            <person name="Serrano M.G."/>
            <person name="Buck G."/>
            <person name="Lee V."/>
            <person name="Wang Y."/>
            <person name="Carvalho R."/>
            <person name="Voegtly L."/>
            <person name="Shi R."/>
            <person name="Duckworth R."/>
            <person name="Johnson A."/>
            <person name="Loviza R."/>
            <person name="Walstead R."/>
            <person name="Shah Z."/>
            <person name="Kiflezghi M."/>
            <person name="Wade K."/>
            <person name="Ball S.L."/>
            <person name="Bradley K.W."/>
            <person name="Asai D.J."/>
            <person name="Bowman C.A."/>
            <person name="Russell D.A."/>
            <person name="Pope W.H."/>
            <person name="Jacobs-Sera D."/>
            <person name="Hendrix R.W."/>
            <person name="Hatfull G.F."/>
        </authorList>
    </citation>
    <scope>NUCLEOTIDE SEQUENCE [LARGE SCALE GENOMIC DNA]</scope>
    <source>
        <strain evidence="1 2">DSM 27648</strain>
    </source>
</reference>
<dbReference type="Proteomes" id="UP000064967">
    <property type="component" value="Chromosome"/>
</dbReference>